<dbReference type="AlphaFoldDB" id="A0A0A9CSY6"/>
<keyword evidence="1" id="KW-0472">Membrane</keyword>
<evidence type="ECO:0000313" key="2">
    <source>
        <dbReference type="EMBL" id="JAD79459.1"/>
    </source>
</evidence>
<accession>A0A0A9CSY6</accession>
<keyword evidence="1" id="KW-0812">Transmembrane</keyword>
<name>A0A0A9CSY6_ARUDO</name>
<organism evidence="2">
    <name type="scientific">Arundo donax</name>
    <name type="common">Giant reed</name>
    <name type="synonym">Donax arundinaceus</name>
    <dbReference type="NCBI Taxonomy" id="35708"/>
    <lineage>
        <taxon>Eukaryota</taxon>
        <taxon>Viridiplantae</taxon>
        <taxon>Streptophyta</taxon>
        <taxon>Embryophyta</taxon>
        <taxon>Tracheophyta</taxon>
        <taxon>Spermatophyta</taxon>
        <taxon>Magnoliopsida</taxon>
        <taxon>Liliopsida</taxon>
        <taxon>Poales</taxon>
        <taxon>Poaceae</taxon>
        <taxon>PACMAD clade</taxon>
        <taxon>Arundinoideae</taxon>
        <taxon>Arundineae</taxon>
        <taxon>Arundo</taxon>
    </lineage>
</organism>
<proteinExistence type="predicted"/>
<protein>
    <submittedName>
        <fullName evidence="2">Uncharacterized protein</fullName>
    </submittedName>
</protein>
<reference evidence="2" key="1">
    <citation type="submission" date="2014-09" db="EMBL/GenBank/DDBJ databases">
        <authorList>
            <person name="Magalhaes I.L.F."/>
            <person name="Oliveira U."/>
            <person name="Santos F.R."/>
            <person name="Vidigal T.H.D.A."/>
            <person name="Brescovit A.D."/>
            <person name="Santos A.J."/>
        </authorList>
    </citation>
    <scope>NUCLEOTIDE SEQUENCE</scope>
    <source>
        <tissue evidence="2">Shoot tissue taken approximately 20 cm above the soil surface</tissue>
    </source>
</reference>
<reference evidence="2" key="2">
    <citation type="journal article" date="2015" name="Data Brief">
        <title>Shoot transcriptome of the giant reed, Arundo donax.</title>
        <authorList>
            <person name="Barrero R.A."/>
            <person name="Guerrero F.D."/>
            <person name="Moolhuijzen P."/>
            <person name="Goolsby J.A."/>
            <person name="Tidwell J."/>
            <person name="Bellgard S.E."/>
            <person name="Bellgard M.I."/>
        </authorList>
    </citation>
    <scope>NUCLEOTIDE SEQUENCE</scope>
    <source>
        <tissue evidence="2">Shoot tissue taken approximately 20 cm above the soil surface</tissue>
    </source>
</reference>
<sequence>MLQYNFLNRIYYSIYTSFLKVYTLLYINIYIIYSFLEHIHDVFSFPPSDLNYHSHLHVEDCKIVYYQHGS</sequence>
<feature type="transmembrane region" description="Helical" evidence="1">
    <location>
        <begin position="12"/>
        <end position="36"/>
    </location>
</feature>
<dbReference type="EMBL" id="GBRH01218436">
    <property type="protein sequence ID" value="JAD79459.1"/>
    <property type="molecule type" value="Transcribed_RNA"/>
</dbReference>
<evidence type="ECO:0000256" key="1">
    <source>
        <dbReference type="SAM" id="Phobius"/>
    </source>
</evidence>
<keyword evidence="1" id="KW-1133">Transmembrane helix</keyword>